<dbReference type="InterPro" id="IPR019619">
    <property type="entry name" value="DUF2490"/>
</dbReference>
<evidence type="ECO:0000313" key="3">
    <source>
        <dbReference type="Proteomes" id="UP000663920"/>
    </source>
</evidence>
<dbReference type="Pfam" id="PF10677">
    <property type="entry name" value="DUF2490"/>
    <property type="match status" value="1"/>
</dbReference>
<dbReference type="EMBL" id="CP071869">
    <property type="protein sequence ID" value="QTE22795.1"/>
    <property type="molecule type" value="Genomic_DNA"/>
</dbReference>
<feature type="signal peptide" evidence="1">
    <location>
        <begin position="1"/>
        <end position="19"/>
    </location>
</feature>
<dbReference type="KEGG" id="pcea:J3359_00500"/>
<evidence type="ECO:0000313" key="2">
    <source>
        <dbReference type="EMBL" id="QTE22795.1"/>
    </source>
</evidence>
<proteinExistence type="predicted"/>
<accession>A0A975CP58</accession>
<dbReference type="SUPFAM" id="SSF56935">
    <property type="entry name" value="Porins"/>
    <property type="match status" value="1"/>
</dbReference>
<dbReference type="AlphaFoldDB" id="A0A975CP58"/>
<reference evidence="2 3" key="1">
    <citation type="submission" date="2021-03" db="EMBL/GenBank/DDBJ databases">
        <title>Complete genome of Polaribacter_sp.SM13.</title>
        <authorList>
            <person name="Jeong S.W."/>
            <person name="Bae J.W."/>
        </authorList>
    </citation>
    <scope>NUCLEOTIDE SEQUENCE [LARGE SCALE GENOMIC DNA]</scope>
    <source>
        <strain evidence="2 3">SM13</strain>
    </source>
</reference>
<name>A0A975CP58_9FLAO</name>
<feature type="chain" id="PRO_5037007936" evidence="1">
    <location>
        <begin position="20"/>
        <end position="226"/>
    </location>
</feature>
<gene>
    <name evidence="2" type="ORF">J3359_00500</name>
</gene>
<keyword evidence="3" id="KW-1185">Reference proteome</keyword>
<protein>
    <submittedName>
        <fullName evidence="2">DUF2490 domain-containing protein</fullName>
    </submittedName>
</protein>
<organism evidence="2 3">
    <name type="scientific">Polaribacter cellanae</name>
    <dbReference type="NCBI Taxonomy" id="2818493"/>
    <lineage>
        <taxon>Bacteria</taxon>
        <taxon>Pseudomonadati</taxon>
        <taxon>Bacteroidota</taxon>
        <taxon>Flavobacteriia</taxon>
        <taxon>Flavobacteriales</taxon>
        <taxon>Flavobacteriaceae</taxon>
    </lineage>
</organism>
<evidence type="ECO:0000256" key="1">
    <source>
        <dbReference type="SAM" id="SignalP"/>
    </source>
</evidence>
<keyword evidence="1" id="KW-0732">Signal</keyword>
<dbReference type="RefSeq" id="WP_208078750.1">
    <property type="nucleotide sequence ID" value="NZ_CP071869.1"/>
</dbReference>
<sequence>MRKIIIVLCLSFMTYNVQAQKLAKDQLGGWYMYNGSHKLSKKYSLKTMAHFRYFEPASEFQQEIYRLGLNYAFNPKTNITLGISYATEDLAYDTFSSNLYEYRFYEDLNLSSKWGAFKARHRFRFEQRFIHKNVVIDQFQNWIRYDLNVSYPLSKTWSVYAFNEIFLNLNRSKRFVQNWTGAGFIYKLNSNIKLKAGYFQIKLPSKVLKRLQFGIILNTHFSKKTN</sequence>
<dbReference type="Proteomes" id="UP000663920">
    <property type="component" value="Chromosome"/>
</dbReference>